<keyword evidence="6 9" id="KW-1133">Transmembrane helix</keyword>
<dbReference type="InterPro" id="IPR055348">
    <property type="entry name" value="DctQ"/>
</dbReference>
<reference evidence="11 12" key="1">
    <citation type="journal article" date="2017" name="Int. J. Syst. Evol. Microbiol.">
        <title>Roseitalea porphyridii gen. nov., sp. nov., isolated from a red alga, and reclassification of Hoeflea suaedae Chung et al. 2013 as Pseudohoeflea suaedae gen. nov., comb. nov.</title>
        <authorList>
            <person name="Hyeon J.W."/>
            <person name="Jeong S.E."/>
            <person name="Baek K."/>
            <person name="Jeon C.O."/>
        </authorList>
    </citation>
    <scope>NUCLEOTIDE SEQUENCE [LARGE SCALE GENOMIC DNA]</scope>
    <source>
        <strain evidence="11 12">MA7-20</strain>
    </source>
</reference>
<feature type="domain" description="Tripartite ATP-independent periplasmic transporters DctQ component" evidence="10">
    <location>
        <begin position="23"/>
        <end position="150"/>
    </location>
</feature>
<dbReference type="EMBL" id="CP036532">
    <property type="protein sequence ID" value="QBK31967.1"/>
    <property type="molecule type" value="Genomic_DNA"/>
</dbReference>
<dbReference type="PANTHER" id="PTHR35011:SF2">
    <property type="entry name" value="2,3-DIKETO-L-GULONATE TRAP TRANSPORTER SMALL PERMEASE PROTEIN YIAM"/>
    <property type="match status" value="1"/>
</dbReference>
<evidence type="ECO:0000256" key="2">
    <source>
        <dbReference type="ARBA" id="ARBA00022448"/>
    </source>
</evidence>
<feature type="transmembrane region" description="Helical" evidence="9">
    <location>
        <begin position="86"/>
        <end position="109"/>
    </location>
</feature>
<dbReference type="OrthoDB" id="6161610at2"/>
<evidence type="ECO:0000313" key="11">
    <source>
        <dbReference type="EMBL" id="QBK31967.1"/>
    </source>
</evidence>
<evidence type="ECO:0000256" key="7">
    <source>
        <dbReference type="ARBA" id="ARBA00023136"/>
    </source>
</evidence>
<dbReference type="InterPro" id="IPR007387">
    <property type="entry name" value="TRAP_DctQ"/>
</dbReference>
<dbReference type="RefSeq" id="WP_131617612.1">
    <property type="nucleotide sequence ID" value="NZ_CP036532.1"/>
</dbReference>
<evidence type="ECO:0000256" key="8">
    <source>
        <dbReference type="ARBA" id="ARBA00038436"/>
    </source>
</evidence>
<accession>A0A4P6V386</accession>
<keyword evidence="12" id="KW-1185">Reference proteome</keyword>
<comment type="function">
    <text evidence="9">Part of the tripartite ATP-independent periplasmic (TRAP) transport system.</text>
</comment>
<dbReference type="Proteomes" id="UP000293719">
    <property type="component" value="Chromosome"/>
</dbReference>
<dbReference type="GO" id="GO:0015740">
    <property type="term" value="P:C4-dicarboxylate transport"/>
    <property type="evidence" value="ECO:0007669"/>
    <property type="project" value="TreeGrafter"/>
</dbReference>
<evidence type="ECO:0000256" key="1">
    <source>
        <dbReference type="ARBA" id="ARBA00004429"/>
    </source>
</evidence>
<name>A0A4P6V386_9HYPH</name>
<dbReference type="PANTHER" id="PTHR35011">
    <property type="entry name" value="2,3-DIKETO-L-GULONATE TRAP TRANSPORTER SMALL PERMEASE PROTEIN YIAM"/>
    <property type="match status" value="1"/>
</dbReference>
<dbReference type="GO" id="GO:0005886">
    <property type="term" value="C:plasma membrane"/>
    <property type="evidence" value="ECO:0007669"/>
    <property type="project" value="UniProtKB-SubCell"/>
</dbReference>
<protein>
    <recommendedName>
        <fullName evidence="9">TRAP transporter small permease protein</fullName>
    </recommendedName>
</protein>
<dbReference type="Pfam" id="PF04290">
    <property type="entry name" value="DctQ"/>
    <property type="match status" value="1"/>
</dbReference>
<evidence type="ECO:0000256" key="6">
    <source>
        <dbReference type="ARBA" id="ARBA00022989"/>
    </source>
</evidence>
<comment type="subcellular location">
    <subcellularLocation>
        <location evidence="1 9">Cell inner membrane</location>
        <topology evidence="1 9">Multi-pass membrane protein</topology>
    </subcellularLocation>
</comment>
<organism evidence="11 12">
    <name type="scientific">Roseitalea porphyridii</name>
    <dbReference type="NCBI Taxonomy" id="1852022"/>
    <lineage>
        <taxon>Bacteria</taxon>
        <taxon>Pseudomonadati</taxon>
        <taxon>Pseudomonadota</taxon>
        <taxon>Alphaproteobacteria</taxon>
        <taxon>Hyphomicrobiales</taxon>
        <taxon>Ahrensiaceae</taxon>
        <taxon>Roseitalea</taxon>
    </lineage>
</organism>
<evidence type="ECO:0000256" key="4">
    <source>
        <dbReference type="ARBA" id="ARBA00022519"/>
    </source>
</evidence>
<feature type="transmembrane region" description="Helical" evidence="9">
    <location>
        <begin position="121"/>
        <end position="143"/>
    </location>
</feature>
<evidence type="ECO:0000256" key="5">
    <source>
        <dbReference type="ARBA" id="ARBA00022692"/>
    </source>
</evidence>
<keyword evidence="3" id="KW-1003">Cell membrane</keyword>
<proteinExistence type="inferred from homology"/>
<dbReference type="GO" id="GO:0022857">
    <property type="term" value="F:transmembrane transporter activity"/>
    <property type="evidence" value="ECO:0007669"/>
    <property type="project" value="UniProtKB-UniRule"/>
</dbReference>
<comment type="subunit">
    <text evidence="9">The complex comprises the extracytoplasmic solute receptor protein and the two transmembrane proteins.</text>
</comment>
<keyword evidence="7 9" id="KW-0472">Membrane</keyword>
<dbReference type="KEGG" id="rpod:E0E05_16055"/>
<keyword evidence="4 9" id="KW-0997">Cell inner membrane</keyword>
<comment type="similarity">
    <text evidence="8 9">Belongs to the TRAP transporter small permease family.</text>
</comment>
<keyword evidence="5 9" id="KW-0812">Transmembrane</keyword>
<dbReference type="AlphaFoldDB" id="A0A4P6V386"/>
<gene>
    <name evidence="11" type="ORF">E0E05_16055</name>
</gene>
<feature type="transmembrane region" description="Helical" evidence="9">
    <location>
        <begin position="49"/>
        <end position="74"/>
    </location>
</feature>
<evidence type="ECO:0000256" key="3">
    <source>
        <dbReference type="ARBA" id="ARBA00022475"/>
    </source>
</evidence>
<evidence type="ECO:0000259" key="10">
    <source>
        <dbReference type="Pfam" id="PF04290"/>
    </source>
</evidence>
<keyword evidence="2 9" id="KW-0813">Transport</keyword>
<evidence type="ECO:0000313" key="12">
    <source>
        <dbReference type="Proteomes" id="UP000293719"/>
    </source>
</evidence>
<evidence type="ECO:0000256" key="9">
    <source>
        <dbReference type="RuleBase" id="RU369079"/>
    </source>
</evidence>
<dbReference type="GeneID" id="90768820"/>
<comment type="caution">
    <text evidence="9">Lacks conserved residue(s) required for the propagation of feature annotation.</text>
</comment>
<sequence>MRLIHAMRKGYLAISVALLALVTALPIIQVVMRNLFDTPLMRSEEFTKYFLICLAFMAAPVAVSGAGMIAMDELRRALPGLARRTLSVLILAGSALIFAVATFSAVLTSVKNAHVSTTLGVPFWVFILPGTIGFLLVTFEYLVRLVEYWRDGESSYTADEIADEIDVDPTSSAPPSAL</sequence>